<dbReference type="eggNOG" id="COG0110">
    <property type="taxonomic scope" value="Bacteria"/>
</dbReference>
<gene>
    <name evidence="4" type="ORF">SAMN04487834_100242</name>
</gene>
<feature type="domain" description="Maltose/galactoside acetyltransferase" evidence="3">
    <location>
        <begin position="4"/>
        <end position="58"/>
    </location>
</feature>
<sequence>MTEKEKMLKGEVYQPWNEELIDERDDCTTALIAYNSTSPRDRAYLDEKIKSLIHASGELMIEQPFQCVYGYNIEVGYNFYAKKNLSIEDTNKVIIGNQVTIGANVTILTSITPYNEQDRSLGYERSMPVFIHDHVYIGGGSVICPNVRINQGAYIIPGSVVTNDIPPYVIAGGNPCKIIRAIEAKDVRRNEK</sequence>
<dbReference type="GeneID" id="54119461"/>
<dbReference type="PANTHER" id="PTHR23416">
    <property type="entry name" value="SIALIC ACID SYNTHASE-RELATED"/>
    <property type="match status" value="1"/>
</dbReference>
<dbReference type="AlphaFoldDB" id="A0A1H6QIH3"/>
<dbReference type="STRING" id="322505.SAMN04487836_11412"/>
<proteinExistence type="inferred from homology"/>
<dbReference type="PANTHER" id="PTHR23416:SF76">
    <property type="entry name" value="ZN(II)2CYS6 TRANSCRIPTION FACTOR (EUROFUNG)"/>
    <property type="match status" value="1"/>
</dbReference>
<dbReference type="SMART" id="SM01266">
    <property type="entry name" value="Mac"/>
    <property type="match status" value="1"/>
</dbReference>
<evidence type="ECO:0000313" key="5">
    <source>
        <dbReference type="Proteomes" id="UP000183028"/>
    </source>
</evidence>
<protein>
    <submittedName>
        <fullName evidence="4">Maltose O-acetyltransferase</fullName>
    </submittedName>
</protein>
<name>A0A1H6QIH3_9FIRM</name>
<keyword evidence="2 4" id="KW-0808">Transferase</keyword>
<dbReference type="SUPFAM" id="SSF51161">
    <property type="entry name" value="Trimeric LpxA-like enzymes"/>
    <property type="match status" value="1"/>
</dbReference>
<comment type="similarity">
    <text evidence="1">Belongs to the transferase hexapeptide repeat family.</text>
</comment>
<dbReference type="Proteomes" id="UP000183028">
    <property type="component" value="Unassembled WGS sequence"/>
</dbReference>
<evidence type="ECO:0000256" key="1">
    <source>
        <dbReference type="ARBA" id="ARBA00007274"/>
    </source>
</evidence>
<dbReference type="OrthoDB" id="9812571at2"/>
<dbReference type="EMBL" id="FNYK01000002">
    <property type="protein sequence ID" value="SEI39250.1"/>
    <property type="molecule type" value="Genomic_DNA"/>
</dbReference>
<dbReference type="Gene3D" id="2.160.10.10">
    <property type="entry name" value="Hexapeptide repeat proteins"/>
    <property type="match status" value="1"/>
</dbReference>
<dbReference type="GO" id="GO:0008374">
    <property type="term" value="F:O-acyltransferase activity"/>
    <property type="evidence" value="ECO:0007669"/>
    <property type="project" value="TreeGrafter"/>
</dbReference>
<keyword evidence="5" id="KW-1185">Reference proteome</keyword>
<dbReference type="GO" id="GO:0016407">
    <property type="term" value="F:acetyltransferase activity"/>
    <property type="evidence" value="ECO:0007669"/>
    <property type="project" value="InterPro"/>
</dbReference>
<dbReference type="InterPro" id="IPR051159">
    <property type="entry name" value="Hexapeptide_acetyltransf"/>
</dbReference>
<accession>A0A1H6QIH3</accession>
<evidence type="ECO:0000259" key="3">
    <source>
        <dbReference type="SMART" id="SM01266"/>
    </source>
</evidence>
<reference evidence="5" key="1">
    <citation type="submission" date="2016-10" db="EMBL/GenBank/DDBJ databases">
        <authorList>
            <person name="Varghese N."/>
        </authorList>
    </citation>
    <scope>NUCLEOTIDE SEQUENCE [LARGE SCALE GENOMIC DNA]</scope>
    <source>
        <strain evidence="5">DSM 20406</strain>
    </source>
</reference>
<dbReference type="InterPro" id="IPR024688">
    <property type="entry name" value="Mac_dom"/>
</dbReference>
<dbReference type="InterPro" id="IPR011004">
    <property type="entry name" value="Trimer_LpxA-like_sf"/>
</dbReference>
<dbReference type="Pfam" id="PF12464">
    <property type="entry name" value="Mac"/>
    <property type="match status" value="1"/>
</dbReference>
<evidence type="ECO:0000256" key="2">
    <source>
        <dbReference type="ARBA" id="ARBA00022679"/>
    </source>
</evidence>
<evidence type="ECO:0000313" key="4">
    <source>
        <dbReference type="EMBL" id="SEI39250.1"/>
    </source>
</evidence>
<organism evidence="4 5">
    <name type="scientific">Sharpea azabuensis</name>
    <dbReference type="NCBI Taxonomy" id="322505"/>
    <lineage>
        <taxon>Bacteria</taxon>
        <taxon>Bacillati</taxon>
        <taxon>Bacillota</taxon>
        <taxon>Erysipelotrichia</taxon>
        <taxon>Erysipelotrichales</taxon>
        <taxon>Coprobacillaceae</taxon>
        <taxon>Sharpea</taxon>
    </lineage>
</organism>
<dbReference type="RefSeq" id="WP_033162059.1">
    <property type="nucleotide sequence ID" value="NZ_CACVPP010000082.1"/>
</dbReference>